<evidence type="ECO:0000313" key="1">
    <source>
        <dbReference type="EMBL" id="KYH35827.1"/>
    </source>
</evidence>
<evidence type="ECO:0000313" key="2">
    <source>
        <dbReference type="Proteomes" id="UP000075531"/>
    </source>
</evidence>
<evidence type="ECO:0008006" key="3">
    <source>
        <dbReference type="Google" id="ProtNLM"/>
    </source>
</evidence>
<dbReference type="Proteomes" id="UP000075531">
    <property type="component" value="Unassembled WGS sequence"/>
</dbReference>
<protein>
    <recommendedName>
        <fullName evidence="3">DUF2577 domain-containing protein</fullName>
    </recommendedName>
</protein>
<name>A0A151B850_9CLOT</name>
<dbReference type="AlphaFoldDB" id="A0A151B850"/>
<proteinExistence type="predicted"/>
<dbReference type="EMBL" id="LTBA01000001">
    <property type="protein sequence ID" value="KYH35827.1"/>
    <property type="molecule type" value="Genomic_DNA"/>
</dbReference>
<dbReference type="OrthoDB" id="2974213at2"/>
<comment type="caution">
    <text evidence="1">The sequence shown here is derived from an EMBL/GenBank/DDBJ whole genome shotgun (WGS) entry which is preliminary data.</text>
</comment>
<keyword evidence="2" id="KW-1185">Reference proteome</keyword>
<dbReference type="RefSeq" id="WP_066821228.1">
    <property type="nucleotide sequence ID" value="NZ_LTBA01000001.1"/>
</dbReference>
<dbReference type="STRING" id="1121338.CLTEP_02200"/>
<reference evidence="1 2" key="1">
    <citation type="submission" date="2016-02" db="EMBL/GenBank/DDBJ databases">
        <title>Genome sequence of Clostridium tepidiprofundi DSM 19306.</title>
        <authorList>
            <person name="Poehlein A."/>
            <person name="Daniel R."/>
        </authorList>
    </citation>
    <scope>NUCLEOTIDE SEQUENCE [LARGE SCALE GENOMIC DNA]</scope>
    <source>
        <strain evidence="1 2">DSM 19306</strain>
    </source>
</reference>
<accession>A0A151B850</accession>
<gene>
    <name evidence="1" type="ORF">CLTEP_02200</name>
</gene>
<sequence>MSYDVEFAKMLKERNNKKAIGAITGKVVSVNPFKISIFDGQILLKKEQLYFCNSILDNYIREYQTSEINTEQWGSTQKIKLTDTLKVDDEVMLIAAENGQTFFAIDKVVKL</sequence>
<dbReference type="Pfam" id="PF10844">
    <property type="entry name" value="DUF2577"/>
    <property type="match status" value="1"/>
</dbReference>
<dbReference type="PATRIC" id="fig|1121338.3.peg.222"/>
<dbReference type="InterPro" id="IPR022555">
    <property type="entry name" value="DUF2577"/>
</dbReference>
<organism evidence="1 2">
    <name type="scientific">Clostridium tepidiprofundi DSM 19306</name>
    <dbReference type="NCBI Taxonomy" id="1121338"/>
    <lineage>
        <taxon>Bacteria</taxon>
        <taxon>Bacillati</taxon>
        <taxon>Bacillota</taxon>
        <taxon>Clostridia</taxon>
        <taxon>Eubacteriales</taxon>
        <taxon>Clostridiaceae</taxon>
        <taxon>Clostridium</taxon>
    </lineage>
</organism>